<evidence type="ECO:0000313" key="3">
    <source>
        <dbReference type="Proteomes" id="UP000265703"/>
    </source>
</evidence>
<evidence type="ECO:0000313" key="2">
    <source>
        <dbReference type="EMBL" id="RIA95594.1"/>
    </source>
</evidence>
<feature type="compositionally biased region" description="Polar residues" evidence="1">
    <location>
        <begin position="48"/>
        <end position="58"/>
    </location>
</feature>
<accession>A0A397TL81</accession>
<dbReference type="Proteomes" id="UP000265703">
    <property type="component" value="Unassembled WGS sequence"/>
</dbReference>
<feature type="region of interest" description="Disordered" evidence="1">
    <location>
        <begin position="37"/>
        <end position="69"/>
    </location>
</feature>
<gene>
    <name evidence="2" type="ORF">C1645_733975</name>
</gene>
<dbReference type="AlphaFoldDB" id="A0A397TL81"/>
<protein>
    <submittedName>
        <fullName evidence="2">Uncharacterized protein</fullName>
    </submittedName>
</protein>
<comment type="caution">
    <text evidence="2">The sequence shown here is derived from an EMBL/GenBank/DDBJ whole genome shotgun (WGS) entry which is preliminary data.</text>
</comment>
<dbReference type="EMBL" id="QKYT01000059">
    <property type="protein sequence ID" value="RIA95594.1"/>
    <property type="molecule type" value="Genomic_DNA"/>
</dbReference>
<sequence length="251" mass="28834">MLPKPRENPINATILGEIAQNRCLGWQCMDEGEAEDTVSSCGPERSIYRSNNSGNNVPLPNGEKQDESREDCNIPIPKNPLMLVEMIANKKDRKRVANYFNRDGVGDPFTCICYMEMVILYGFDHIIFIGECYARILFLDCYGRVFEWDLNCNVLWSLGNYWNVVSKGSPTRRVIWSVEYDGTVTEFKGATHDLPNELIFDKPATKTMDVHPVVKKKKNSKKKRTQKRNNIELISILSDLNLIYSIIRMNK</sequence>
<reference evidence="2 3" key="1">
    <citation type="submission" date="2018-06" db="EMBL/GenBank/DDBJ databases">
        <title>Comparative genomics reveals the genomic features of Rhizophagus irregularis, R. cerebriforme, R. diaphanum and Gigaspora rosea, and their symbiotic lifestyle signature.</title>
        <authorList>
            <person name="Morin E."/>
            <person name="San Clemente H."/>
            <person name="Chen E.C.H."/>
            <person name="De La Providencia I."/>
            <person name="Hainaut M."/>
            <person name="Kuo A."/>
            <person name="Kohler A."/>
            <person name="Murat C."/>
            <person name="Tang N."/>
            <person name="Roy S."/>
            <person name="Loubradou J."/>
            <person name="Henrissat B."/>
            <person name="Grigoriev I.V."/>
            <person name="Corradi N."/>
            <person name="Roux C."/>
            <person name="Martin F.M."/>
        </authorList>
    </citation>
    <scope>NUCLEOTIDE SEQUENCE [LARGE SCALE GENOMIC DNA]</scope>
    <source>
        <strain evidence="2 3">DAOM 227022</strain>
    </source>
</reference>
<keyword evidence="3" id="KW-1185">Reference proteome</keyword>
<dbReference type="OrthoDB" id="2326117at2759"/>
<proteinExistence type="predicted"/>
<name>A0A397TL81_9GLOM</name>
<evidence type="ECO:0000256" key="1">
    <source>
        <dbReference type="SAM" id="MobiDB-lite"/>
    </source>
</evidence>
<organism evidence="2 3">
    <name type="scientific">Glomus cerebriforme</name>
    <dbReference type="NCBI Taxonomy" id="658196"/>
    <lineage>
        <taxon>Eukaryota</taxon>
        <taxon>Fungi</taxon>
        <taxon>Fungi incertae sedis</taxon>
        <taxon>Mucoromycota</taxon>
        <taxon>Glomeromycotina</taxon>
        <taxon>Glomeromycetes</taxon>
        <taxon>Glomerales</taxon>
        <taxon>Glomeraceae</taxon>
        <taxon>Glomus</taxon>
    </lineage>
</organism>